<evidence type="ECO:0000313" key="3">
    <source>
        <dbReference type="EMBL" id="KAA8577035.1"/>
    </source>
</evidence>
<gene>
    <name evidence="3" type="ORF">EYC84_007050</name>
</gene>
<feature type="region of interest" description="Disordered" evidence="1">
    <location>
        <begin position="303"/>
        <end position="323"/>
    </location>
</feature>
<dbReference type="VEuPathDB" id="FungiDB:MFRU_023g00610"/>
<protein>
    <recommendedName>
        <fullName evidence="5">Hydrophobin</fullName>
    </recommendedName>
</protein>
<dbReference type="Proteomes" id="UP000322873">
    <property type="component" value="Unassembled WGS sequence"/>
</dbReference>
<comment type="caution">
    <text evidence="3">The sequence shown here is derived from an EMBL/GenBank/DDBJ whole genome shotgun (WGS) entry which is preliminary data.</text>
</comment>
<evidence type="ECO:0008006" key="5">
    <source>
        <dbReference type="Google" id="ProtNLM"/>
    </source>
</evidence>
<name>A0A5M9KDJ0_MONFR</name>
<evidence type="ECO:0000256" key="2">
    <source>
        <dbReference type="SAM" id="SignalP"/>
    </source>
</evidence>
<dbReference type="EMBL" id="VICG01000001">
    <property type="protein sequence ID" value="KAA8577035.1"/>
    <property type="molecule type" value="Genomic_DNA"/>
</dbReference>
<organism evidence="3 4">
    <name type="scientific">Monilinia fructicola</name>
    <name type="common">Brown rot fungus</name>
    <name type="synonym">Ciboria fructicola</name>
    <dbReference type="NCBI Taxonomy" id="38448"/>
    <lineage>
        <taxon>Eukaryota</taxon>
        <taxon>Fungi</taxon>
        <taxon>Dikarya</taxon>
        <taxon>Ascomycota</taxon>
        <taxon>Pezizomycotina</taxon>
        <taxon>Leotiomycetes</taxon>
        <taxon>Helotiales</taxon>
        <taxon>Sclerotiniaceae</taxon>
        <taxon>Monilinia</taxon>
    </lineage>
</organism>
<evidence type="ECO:0000256" key="1">
    <source>
        <dbReference type="SAM" id="MobiDB-lite"/>
    </source>
</evidence>
<feature type="signal peptide" evidence="2">
    <location>
        <begin position="1"/>
        <end position="18"/>
    </location>
</feature>
<sequence>MLLWTLPIFVITIFSTLAVPFAAPGPPANVVAKTIALEGEYTEQGGLCAHATCCENSGLTCRVDGHGMCFCESHNSFPRSTLGTLYEIFQNFRGRASSVVGSFSISPMHRLGNEVMGEDEDTTAQVNVKTDMKLESYLKLGDEIITAKNECSKAGSSCDILKGEYCCPSLVCYKSEAQSLSTTSEEQTEQKKEEKMREANKWNFLQMIEIPPRLDDITELPKCKSINMKCNPITGIRVCCPDLDCIQIGPAFEDFECRKTRRDQLDEEEIIYGSKYQDEKEGGKLQRFLDGWKGQTSGYLREAMGAGNGESGRIDDDEVLSLQ</sequence>
<keyword evidence="2" id="KW-0732">Signal</keyword>
<accession>A0A5M9KDJ0</accession>
<keyword evidence="4" id="KW-1185">Reference proteome</keyword>
<feature type="chain" id="PRO_5024363900" description="Hydrophobin" evidence="2">
    <location>
        <begin position="19"/>
        <end position="323"/>
    </location>
</feature>
<proteinExistence type="predicted"/>
<reference evidence="3 4" key="1">
    <citation type="submission" date="2019-06" db="EMBL/GenBank/DDBJ databases">
        <title>Genome Sequence of the Brown Rot Fungal Pathogen Monilinia fructicola.</title>
        <authorList>
            <person name="De Miccolis Angelini R.M."/>
            <person name="Landi L."/>
            <person name="Abate D."/>
            <person name="Pollastro S."/>
            <person name="Romanazzi G."/>
            <person name="Faretra F."/>
        </authorList>
    </citation>
    <scope>NUCLEOTIDE SEQUENCE [LARGE SCALE GENOMIC DNA]</scope>
    <source>
        <strain evidence="3 4">Mfrc123</strain>
    </source>
</reference>
<dbReference type="AlphaFoldDB" id="A0A5M9KDJ0"/>
<evidence type="ECO:0000313" key="4">
    <source>
        <dbReference type="Proteomes" id="UP000322873"/>
    </source>
</evidence>